<dbReference type="InterPro" id="IPR009057">
    <property type="entry name" value="Homeodomain-like_sf"/>
</dbReference>
<evidence type="ECO:0000259" key="4">
    <source>
        <dbReference type="PROSITE" id="PS01124"/>
    </source>
</evidence>
<dbReference type="GO" id="GO:0005829">
    <property type="term" value="C:cytosol"/>
    <property type="evidence" value="ECO:0007669"/>
    <property type="project" value="TreeGrafter"/>
</dbReference>
<feature type="domain" description="HTH araC/xylS-type" evidence="4">
    <location>
        <begin position="243"/>
        <end position="338"/>
    </location>
</feature>
<name>A0A177YG30_9NOCA</name>
<gene>
    <name evidence="5" type="ORF">A3K89_03810</name>
</gene>
<dbReference type="SMART" id="SM00342">
    <property type="entry name" value="HTH_ARAC"/>
    <property type="match status" value="1"/>
</dbReference>
<dbReference type="GO" id="GO:0000976">
    <property type="term" value="F:transcription cis-regulatory region binding"/>
    <property type="evidence" value="ECO:0007669"/>
    <property type="project" value="TreeGrafter"/>
</dbReference>
<evidence type="ECO:0000256" key="2">
    <source>
        <dbReference type="ARBA" id="ARBA00023125"/>
    </source>
</evidence>
<dbReference type="Proteomes" id="UP000077519">
    <property type="component" value="Unassembled WGS sequence"/>
</dbReference>
<dbReference type="RefSeq" id="WP_068424789.1">
    <property type="nucleotide sequence ID" value="NZ_LVHI01000012.1"/>
</dbReference>
<accession>A0A177YG30</accession>
<dbReference type="GO" id="GO:0003700">
    <property type="term" value="F:DNA-binding transcription factor activity"/>
    <property type="evidence" value="ECO:0007669"/>
    <property type="project" value="InterPro"/>
</dbReference>
<protein>
    <submittedName>
        <fullName evidence="5">AraC family transcriptional regulator</fullName>
    </submittedName>
</protein>
<organism evidence="5 6">
    <name type="scientific">Rhodococcoides kyotonense</name>
    <dbReference type="NCBI Taxonomy" id="398843"/>
    <lineage>
        <taxon>Bacteria</taxon>
        <taxon>Bacillati</taxon>
        <taxon>Actinomycetota</taxon>
        <taxon>Actinomycetes</taxon>
        <taxon>Mycobacteriales</taxon>
        <taxon>Nocardiaceae</taxon>
        <taxon>Rhodococcoides</taxon>
    </lineage>
</organism>
<evidence type="ECO:0000313" key="6">
    <source>
        <dbReference type="Proteomes" id="UP000077519"/>
    </source>
</evidence>
<dbReference type="SUPFAM" id="SSF46689">
    <property type="entry name" value="Homeodomain-like"/>
    <property type="match status" value="1"/>
</dbReference>
<dbReference type="PANTHER" id="PTHR47894">
    <property type="entry name" value="HTH-TYPE TRANSCRIPTIONAL REGULATOR GADX"/>
    <property type="match status" value="1"/>
</dbReference>
<proteinExistence type="predicted"/>
<dbReference type="PRINTS" id="PR00032">
    <property type="entry name" value="HTHARAC"/>
</dbReference>
<sequence>MSARTIPAGFVAKAVSLAESGGVDLAYPMSIAGIGHDTLDDPNGRLTAEQVTLFTQAAWQITDDELFGLASTPMRRGSFRVICLTLIHCPDLSTALVRMAETTRVLSGMPPMGITRGETSTRLTIPPADNSHLPVAARAAAGQLLTDFRMVLVHRFAAWLIGGRVKLHAVELPYEMSDPATGKLYDRMFGTRVTFGAPAAALEFDNSAMRAPIVQTEETLAEYLRESPTLLFTARDYDSTASSQVRRALELGLHGQAPGTDDIAEMLSVSTAHLRRLLRQEGTSVNQIREEVLRDAAVSGLSRGDSVDDISSRLGFSEPSAFRRAFKRWTGQTPGSYR</sequence>
<keyword evidence="3" id="KW-0804">Transcription</keyword>
<dbReference type="AlphaFoldDB" id="A0A177YG30"/>
<keyword evidence="1" id="KW-0805">Transcription regulation</keyword>
<reference evidence="5 6" key="1">
    <citation type="submission" date="2016-03" db="EMBL/GenBank/DDBJ databases">
        <title>Genome sequence of Rhodococcus kyotonensis KB10.</title>
        <authorList>
            <person name="Jeong H."/>
            <person name="Hong C.E."/>
            <person name="Jo S.H."/>
            <person name="Park J.M."/>
        </authorList>
    </citation>
    <scope>NUCLEOTIDE SEQUENCE [LARGE SCALE GENOMIC DNA]</scope>
    <source>
        <strain evidence="5 6">KB10</strain>
    </source>
</reference>
<dbReference type="Gene3D" id="1.10.10.60">
    <property type="entry name" value="Homeodomain-like"/>
    <property type="match status" value="1"/>
</dbReference>
<dbReference type="Pfam" id="PF12833">
    <property type="entry name" value="HTH_18"/>
    <property type="match status" value="1"/>
</dbReference>
<evidence type="ECO:0000256" key="1">
    <source>
        <dbReference type="ARBA" id="ARBA00023015"/>
    </source>
</evidence>
<evidence type="ECO:0000313" key="5">
    <source>
        <dbReference type="EMBL" id="OAK54502.1"/>
    </source>
</evidence>
<dbReference type="PROSITE" id="PS01124">
    <property type="entry name" value="HTH_ARAC_FAMILY_2"/>
    <property type="match status" value="1"/>
</dbReference>
<dbReference type="PANTHER" id="PTHR47894:SF1">
    <property type="entry name" value="HTH-TYPE TRANSCRIPTIONAL REGULATOR VQSM"/>
    <property type="match status" value="1"/>
</dbReference>
<keyword evidence="6" id="KW-1185">Reference proteome</keyword>
<dbReference type="InterPro" id="IPR032687">
    <property type="entry name" value="AraC-type_N"/>
</dbReference>
<comment type="caution">
    <text evidence="5">The sequence shown here is derived from an EMBL/GenBank/DDBJ whole genome shotgun (WGS) entry which is preliminary data.</text>
</comment>
<dbReference type="InterPro" id="IPR020449">
    <property type="entry name" value="Tscrpt_reg_AraC-type_HTH"/>
</dbReference>
<dbReference type="InterPro" id="IPR018060">
    <property type="entry name" value="HTH_AraC"/>
</dbReference>
<dbReference type="EMBL" id="LVHI01000012">
    <property type="protein sequence ID" value="OAK54502.1"/>
    <property type="molecule type" value="Genomic_DNA"/>
</dbReference>
<dbReference type="Pfam" id="PF12625">
    <property type="entry name" value="Arabinose_bd"/>
    <property type="match status" value="1"/>
</dbReference>
<evidence type="ECO:0000256" key="3">
    <source>
        <dbReference type="ARBA" id="ARBA00023163"/>
    </source>
</evidence>
<keyword evidence="2" id="KW-0238">DNA-binding</keyword>